<accession>A0ABU6SZH2</accession>
<comment type="caution">
    <text evidence="2">The sequence shown here is derived from an EMBL/GenBank/DDBJ whole genome shotgun (WGS) entry which is preliminary data.</text>
</comment>
<dbReference type="Proteomes" id="UP001341840">
    <property type="component" value="Unassembled WGS sequence"/>
</dbReference>
<sequence>MLEEAAIAVTGKELGGRQRRSGASPKREREKDRAMDESRWEDGALVATASKVSLIAIVAKAPPLLENRGGERKRNWQRRKDDPFPSLSSYKAPTTIELQPLFREVLVVPVE</sequence>
<proteinExistence type="predicted"/>
<protein>
    <submittedName>
        <fullName evidence="2">Uncharacterized protein</fullName>
    </submittedName>
</protein>
<feature type="compositionally biased region" description="Basic and acidic residues" evidence="1">
    <location>
        <begin position="68"/>
        <end position="83"/>
    </location>
</feature>
<evidence type="ECO:0000313" key="3">
    <source>
        <dbReference type="Proteomes" id="UP001341840"/>
    </source>
</evidence>
<keyword evidence="3" id="KW-1185">Reference proteome</keyword>
<reference evidence="2 3" key="1">
    <citation type="journal article" date="2023" name="Plants (Basel)">
        <title>Bridging the Gap: Combining Genomics and Transcriptomics Approaches to Understand Stylosanthes scabra, an Orphan Legume from the Brazilian Caatinga.</title>
        <authorList>
            <person name="Ferreira-Neto J.R.C."/>
            <person name="da Silva M.D."/>
            <person name="Binneck E."/>
            <person name="de Melo N.F."/>
            <person name="da Silva R.H."/>
            <person name="de Melo A.L.T.M."/>
            <person name="Pandolfi V."/>
            <person name="Bustamante F.O."/>
            <person name="Brasileiro-Vidal A.C."/>
            <person name="Benko-Iseppon A.M."/>
        </authorList>
    </citation>
    <scope>NUCLEOTIDE SEQUENCE [LARGE SCALE GENOMIC DNA]</scope>
    <source>
        <tissue evidence="2">Leaves</tissue>
    </source>
</reference>
<feature type="compositionally biased region" description="Basic and acidic residues" evidence="1">
    <location>
        <begin position="25"/>
        <end position="39"/>
    </location>
</feature>
<dbReference type="EMBL" id="JASCZI010063195">
    <property type="protein sequence ID" value="MED6141128.1"/>
    <property type="molecule type" value="Genomic_DNA"/>
</dbReference>
<evidence type="ECO:0000313" key="2">
    <source>
        <dbReference type="EMBL" id="MED6141128.1"/>
    </source>
</evidence>
<evidence type="ECO:0000256" key="1">
    <source>
        <dbReference type="SAM" id="MobiDB-lite"/>
    </source>
</evidence>
<organism evidence="2 3">
    <name type="scientific">Stylosanthes scabra</name>
    <dbReference type="NCBI Taxonomy" id="79078"/>
    <lineage>
        <taxon>Eukaryota</taxon>
        <taxon>Viridiplantae</taxon>
        <taxon>Streptophyta</taxon>
        <taxon>Embryophyta</taxon>
        <taxon>Tracheophyta</taxon>
        <taxon>Spermatophyta</taxon>
        <taxon>Magnoliopsida</taxon>
        <taxon>eudicotyledons</taxon>
        <taxon>Gunneridae</taxon>
        <taxon>Pentapetalae</taxon>
        <taxon>rosids</taxon>
        <taxon>fabids</taxon>
        <taxon>Fabales</taxon>
        <taxon>Fabaceae</taxon>
        <taxon>Papilionoideae</taxon>
        <taxon>50 kb inversion clade</taxon>
        <taxon>dalbergioids sensu lato</taxon>
        <taxon>Dalbergieae</taxon>
        <taxon>Pterocarpus clade</taxon>
        <taxon>Stylosanthes</taxon>
    </lineage>
</organism>
<name>A0ABU6SZH2_9FABA</name>
<feature type="region of interest" description="Disordered" evidence="1">
    <location>
        <begin position="67"/>
        <end position="90"/>
    </location>
</feature>
<gene>
    <name evidence="2" type="ORF">PIB30_100272</name>
</gene>
<feature type="non-terminal residue" evidence="2">
    <location>
        <position position="111"/>
    </location>
</feature>
<feature type="region of interest" description="Disordered" evidence="1">
    <location>
        <begin position="1"/>
        <end position="39"/>
    </location>
</feature>